<evidence type="ECO:0000313" key="2">
    <source>
        <dbReference type="EMBL" id="CAD2070512.1"/>
    </source>
</evidence>
<accession>A0A6V7R0M2</accession>
<sequence>MLKNTERIDELFREKMKIIQSDETFSFSVDALLLANFVKPTKRTNEIIDLCAGNGIVPLLLSHKTNAEIVGVEVQDRLVDMANRSIEMNDKSDQITMVEQDINDIKSEFKHSIADIVTVNPPYFKNNQPVHQNTHHQIARTEVLITLEEIIKASKYLIKNKGKLYMVHRAERIGEVIEYMHKHGFRVSRMQFVYSTKHSKNALFVLVEAIFNSDAFVKVESSFYIYNHDRTYTEEMLEVYYG</sequence>
<dbReference type="SUPFAM" id="SSF53335">
    <property type="entry name" value="S-adenosyl-L-methionine-dependent methyltransferases"/>
    <property type="match status" value="1"/>
</dbReference>
<dbReference type="GO" id="GO:0032259">
    <property type="term" value="P:methylation"/>
    <property type="evidence" value="ECO:0007669"/>
    <property type="project" value="UniProtKB-KW"/>
</dbReference>
<evidence type="ECO:0000259" key="1">
    <source>
        <dbReference type="Pfam" id="PF05175"/>
    </source>
</evidence>
<dbReference type="RefSeq" id="WP_186084283.1">
    <property type="nucleotide sequence ID" value="NZ_BMDB01000003.1"/>
</dbReference>
<keyword evidence="2" id="KW-0808">Transferase</keyword>
<dbReference type="CDD" id="cd02440">
    <property type="entry name" value="AdoMet_MTases"/>
    <property type="match status" value="1"/>
</dbReference>
<keyword evidence="2" id="KW-0489">Methyltransferase</keyword>
<comment type="caution">
    <text evidence="2">The sequence shown here is derived from an EMBL/GenBank/DDBJ whole genome shotgun (WGS) entry which is preliminary data.</text>
</comment>
<dbReference type="InterPro" id="IPR029063">
    <property type="entry name" value="SAM-dependent_MTases_sf"/>
</dbReference>
<gene>
    <name evidence="2" type="primary">yfiC</name>
    <name evidence="2" type="ORF">JEOSCH030_00018</name>
</gene>
<organism evidence="2 3">
    <name type="scientific">Phocicoccus schoeneichii</name>
    <dbReference type="NCBI Taxonomy" id="1812261"/>
    <lineage>
        <taxon>Bacteria</taxon>
        <taxon>Bacillati</taxon>
        <taxon>Bacillota</taxon>
        <taxon>Bacilli</taxon>
        <taxon>Bacillales</taxon>
        <taxon>Salinicoccaceae</taxon>
        <taxon>Phocicoccus</taxon>
    </lineage>
</organism>
<dbReference type="PANTHER" id="PTHR47739:SF1">
    <property type="entry name" value="TRNA1(VAL) (ADENINE(37)-N6)-METHYLTRANSFERASE"/>
    <property type="match status" value="1"/>
</dbReference>
<protein>
    <submittedName>
        <fullName evidence="2">tRNA1(Val) (Adenine(37)-N6)-methyltransferase</fullName>
    </submittedName>
</protein>
<reference evidence="2 3" key="1">
    <citation type="submission" date="2020-07" db="EMBL/GenBank/DDBJ databases">
        <authorList>
            <person name="Criscuolo A."/>
        </authorList>
    </citation>
    <scope>NUCLEOTIDE SEQUENCE [LARGE SCALE GENOMIC DNA]</scope>
    <source>
        <strain evidence="3">CIP 111030</strain>
    </source>
</reference>
<dbReference type="InterPro" id="IPR050210">
    <property type="entry name" value="tRNA_Adenine-N(6)_MTase"/>
</dbReference>
<dbReference type="Pfam" id="PF05175">
    <property type="entry name" value="MTS"/>
    <property type="match status" value="1"/>
</dbReference>
<dbReference type="GO" id="GO:0008168">
    <property type="term" value="F:methyltransferase activity"/>
    <property type="evidence" value="ECO:0007669"/>
    <property type="project" value="UniProtKB-KW"/>
</dbReference>
<feature type="domain" description="Methyltransferase small" evidence="1">
    <location>
        <begin position="31"/>
        <end position="171"/>
    </location>
</feature>
<dbReference type="AlphaFoldDB" id="A0A6V7R0M2"/>
<dbReference type="Proteomes" id="UP000521032">
    <property type="component" value="Unassembled WGS sequence"/>
</dbReference>
<keyword evidence="3" id="KW-1185">Reference proteome</keyword>
<dbReference type="Gene3D" id="3.40.50.150">
    <property type="entry name" value="Vaccinia Virus protein VP39"/>
    <property type="match status" value="1"/>
</dbReference>
<dbReference type="InterPro" id="IPR007848">
    <property type="entry name" value="Small_mtfrase_dom"/>
</dbReference>
<evidence type="ECO:0000313" key="3">
    <source>
        <dbReference type="Proteomes" id="UP000521032"/>
    </source>
</evidence>
<dbReference type="EMBL" id="CAJEWE010000003">
    <property type="protein sequence ID" value="CAD2070512.1"/>
    <property type="molecule type" value="Genomic_DNA"/>
</dbReference>
<dbReference type="PANTHER" id="PTHR47739">
    <property type="entry name" value="TRNA1(VAL) (ADENINE(37)-N6)-METHYLTRANSFERASE"/>
    <property type="match status" value="1"/>
</dbReference>
<proteinExistence type="predicted"/>
<name>A0A6V7R0M2_9BACL</name>